<accession>A0A2W5S208</accession>
<dbReference type="AlphaFoldDB" id="A0A2W5S208"/>
<evidence type="ECO:0000313" key="2">
    <source>
        <dbReference type="EMBL" id="PZQ95152.1"/>
    </source>
</evidence>
<feature type="region of interest" description="Disordered" evidence="1">
    <location>
        <begin position="46"/>
        <end position="86"/>
    </location>
</feature>
<sequence>MATSSNGGRYGFGFRMRPEDMANFKKGMEEALREKYPHLYVDAYDSMEDEMPGPNNDQRREKVDPKTGRKFKNLNHPIPKRAEPMRNKVVVHQAAPEHYTHGTHHVTLPRRGRLGDIRLCDESGRPANIGPTSRGPAEFRTVDAALDHFRRVARNFDKLNGYGVEP</sequence>
<feature type="compositionally biased region" description="Basic and acidic residues" evidence="1">
    <location>
        <begin position="57"/>
        <end position="67"/>
    </location>
</feature>
<name>A0A2W5S208_CERSP</name>
<gene>
    <name evidence="2" type="ORF">DI533_20085</name>
</gene>
<comment type="caution">
    <text evidence="2">The sequence shown here is derived from an EMBL/GenBank/DDBJ whole genome shotgun (WGS) entry which is preliminary data.</text>
</comment>
<evidence type="ECO:0000313" key="3">
    <source>
        <dbReference type="Proteomes" id="UP000248975"/>
    </source>
</evidence>
<evidence type="ECO:0000256" key="1">
    <source>
        <dbReference type="SAM" id="MobiDB-lite"/>
    </source>
</evidence>
<dbReference type="Proteomes" id="UP000248975">
    <property type="component" value="Unassembled WGS sequence"/>
</dbReference>
<dbReference type="EMBL" id="QFQS01000009">
    <property type="protein sequence ID" value="PZQ95152.1"/>
    <property type="molecule type" value="Genomic_DNA"/>
</dbReference>
<organism evidence="2 3">
    <name type="scientific">Cereibacter sphaeroides</name>
    <name type="common">Rhodobacter sphaeroides</name>
    <dbReference type="NCBI Taxonomy" id="1063"/>
    <lineage>
        <taxon>Bacteria</taxon>
        <taxon>Pseudomonadati</taxon>
        <taxon>Pseudomonadota</taxon>
        <taxon>Alphaproteobacteria</taxon>
        <taxon>Rhodobacterales</taxon>
        <taxon>Paracoccaceae</taxon>
        <taxon>Cereibacter</taxon>
    </lineage>
</organism>
<reference evidence="2 3" key="1">
    <citation type="submission" date="2017-08" db="EMBL/GenBank/DDBJ databases">
        <title>Infants hospitalized years apart are colonized by the same room-sourced microbial strains.</title>
        <authorList>
            <person name="Brooks B."/>
            <person name="Olm M.R."/>
            <person name="Firek B.A."/>
            <person name="Baker R."/>
            <person name="Thomas B.C."/>
            <person name="Morowitz M.J."/>
            <person name="Banfield J.F."/>
        </authorList>
    </citation>
    <scope>NUCLEOTIDE SEQUENCE [LARGE SCALE GENOMIC DNA]</scope>
    <source>
        <strain evidence="2">S2_003_000_R2_11</strain>
    </source>
</reference>
<protein>
    <submittedName>
        <fullName evidence="2">Uncharacterized protein</fullName>
    </submittedName>
</protein>
<proteinExistence type="predicted"/>